<dbReference type="Pfam" id="PF03683">
    <property type="entry name" value="UPF0175"/>
    <property type="match status" value="1"/>
</dbReference>
<dbReference type="Proteomes" id="UP000516013">
    <property type="component" value="Chromosome"/>
</dbReference>
<dbReference type="RefSeq" id="WP_006276693.1">
    <property type="nucleotide sequence ID" value="NZ_CP060822.1"/>
</dbReference>
<proteinExistence type="inferred from homology"/>
<keyword evidence="3" id="KW-1185">Reference proteome</keyword>
<dbReference type="InterPro" id="IPR052264">
    <property type="entry name" value="UPF0175_domain"/>
</dbReference>
<protein>
    <submittedName>
        <fullName evidence="2">UPF0175 family protein</fullName>
    </submittedName>
</protein>
<reference evidence="2 3" key="1">
    <citation type="submission" date="2020-08" db="EMBL/GenBank/DDBJ databases">
        <title>Complete genome sequence of Raphidiopsis curvispora isolated from drinking water reservoir in South Korea.</title>
        <authorList>
            <person name="Jeong J."/>
        </authorList>
    </citation>
    <scope>NUCLEOTIDE SEQUENCE [LARGE SCALE GENOMIC DNA]</scope>
    <source>
        <strain evidence="2 3">GIHE-G1</strain>
    </source>
</reference>
<dbReference type="GeneID" id="92782312"/>
<dbReference type="EMBL" id="CP060822">
    <property type="protein sequence ID" value="QNP29404.1"/>
    <property type="molecule type" value="Genomic_DNA"/>
</dbReference>
<name>A0A7H0F038_9CYAN</name>
<gene>
    <name evidence="2" type="ORF">IAR63_16535</name>
</gene>
<evidence type="ECO:0000313" key="3">
    <source>
        <dbReference type="Proteomes" id="UP000516013"/>
    </source>
</evidence>
<dbReference type="AlphaFoldDB" id="A0A7H0F038"/>
<organism evidence="2 3">
    <name type="scientific">Cylindrospermopsis curvispora GIHE-G1</name>
    <dbReference type="NCBI Taxonomy" id="2666332"/>
    <lineage>
        <taxon>Bacteria</taxon>
        <taxon>Bacillati</taxon>
        <taxon>Cyanobacteriota</taxon>
        <taxon>Cyanophyceae</taxon>
        <taxon>Nostocales</taxon>
        <taxon>Aphanizomenonaceae</taxon>
        <taxon>Cylindrospermopsis</taxon>
    </lineage>
</organism>
<dbReference type="PANTHER" id="PTHR37525">
    <property type="entry name" value="UPF0175 PROTEIN SSL1255"/>
    <property type="match status" value="1"/>
</dbReference>
<comment type="similarity">
    <text evidence="1">Belongs to the UPF0175 family.</text>
</comment>
<sequence length="84" mass="9413">MPLQLTITYPDTFPDALGSTKEQFEQEAKWAMAIKLFEMKRISSGMAASLLGVNRTTFIMKLADYNIPLIDLTEEELLSDLANA</sequence>
<dbReference type="InterPro" id="IPR005368">
    <property type="entry name" value="UPF0175"/>
</dbReference>
<evidence type="ECO:0000256" key="1">
    <source>
        <dbReference type="ARBA" id="ARBA00005651"/>
    </source>
</evidence>
<accession>A0A7H0F038</accession>
<evidence type="ECO:0000313" key="2">
    <source>
        <dbReference type="EMBL" id="QNP29404.1"/>
    </source>
</evidence>
<dbReference type="PANTHER" id="PTHR37525:SF1">
    <property type="entry name" value="UPF0175 PROTEIN SSL1255"/>
    <property type="match status" value="1"/>
</dbReference>
<dbReference type="KEGG" id="ccur:IAR63_16535"/>